<comment type="caution">
    <text evidence="1">The sequence shown here is derived from an EMBL/GenBank/DDBJ whole genome shotgun (WGS) entry which is preliminary data.</text>
</comment>
<sequence>MTDPAAGQALLLIADADLLHQPRQLRPDEPMTVVTVPTPPQPCPPHTIIASFGGNRLLPVVTRTHDGTRQHAQQIPADALLTGLHLGPALTDALNTIRRTDPRGHTPLFCATAHPDGWHTYSRVHLRPDAGCFIRTSATPAGDPTDPIGWIPDAVARHSSHAAQLNSLDGAITQAHLGKEIETKFTLPRDTPLWPLAVNLHDRIAAGALPEMAPRFRDPLETWDFANTLFEVHGPGPQRGYVSFLYTQPGLYQVKRKNYDTDALVRHEHVNVDVTITEPLDGYVRDTLGLIARPMPGFRRMRYDIKFESLRTGHHYGIFVDRCALHADPTETLVQVEVEYLRSRSVLPLDEPAVFTEVEHITDWVAGILAEHALPARLDYYSKLSFLRDVVARRPHLLPPVDKDTP</sequence>
<evidence type="ECO:0000313" key="1">
    <source>
        <dbReference type="EMBL" id="GIJ29801.1"/>
    </source>
</evidence>
<organism evidence="1 2">
    <name type="scientific">Micromonospora qiuiae</name>
    <dbReference type="NCBI Taxonomy" id="502268"/>
    <lineage>
        <taxon>Bacteria</taxon>
        <taxon>Bacillati</taxon>
        <taxon>Actinomycetota</taxon>
        <taxon>Actinomycetes</taxon>
        <taxon>Micromonosporales</taxon>
        <taxon>Micromonosporaceae</taxon>
        <taxon>Micromonospora</taxon>
    </lineage>
</organism>
<gene>
    <name evidence="1" type="ORF">Vqi01_49630</name>
</gene>
<dbReference type="EMBL" id="BOPC01000084">
    <property type="protein sequence ID" value="GIJ29801.1"/>
    <property type="molecule type" value="Genomic_DNA"/>
</dbReference>
<keyword evidence="2" id="KW-1185">Reference proteome</keyword>
<protein>
    <recommendedName>
        <fullName evidence="3">CYTH domain-containing protein</fullName>
    </recommendedName>
</protein>
<evidence type="ECO:0000313" key="2">
    <source>
        <dbReference type="Proteomes" id="UP000653076"/>
    </source>
</evidence>
<accession>A0ABQ4JJV2</accession>
<proteinExistence type="predicted"/>
<reference evidence="1 2" key="1">
    <citation type="submission" date="2021-01" db="EMBL/GenBank/DDBJ databases">
        <title>Whole genome shotgun sequence of Verrucosispora qiuiae NBRC 106684.</title>
        <authorList>
            <person name="Komaki H."/>
            <person name="Tamura T."/>
        </authorList>
    </citation>
    <scope>NUCLEOTIDE SEQUENCE [LARGE SCALE GENOMIC DNA]</scope>
    <source>
        <strain evidence="1 2">NBRC 106684</strain>
    </source>
</reference>
<dbReference type="Proteomes" id="UP000653076">
    <property type="component" value="Unassembled WGS sequence"/>
</dbReference>
<evidence type="ECO:0008006" key="3">
    <source>
        <dbReference type="Google" id="ProtNLM"/>
    </source>
</evidence>
<name>A0ABQ4JJV2_9ACTN</name>
<dbReference type="RefSeq" id="WP_204037256.1">
    <property type="nucleotide sequence ID" value="NZ_BOPC01000084.1"/>
</dbReference>